<dbReference type="InterPro" id="IPR019949">
    <property type="entry name" value="CmoO-like"/>
</dbReference>
<feature type="domain" description="Luciferase-like" evidence="2">
    <location>
        <begin position="12"/>
        <end position="309"/>
    </location>
</feature>
<keyword evidence="4" id="KW-1185">Reference proteome</keyword>
<dbReference type="GeneID" id="31237685"/>
<dbReference type="PANTHER" id="PTHR30137">
    <property type="entry name" value="LUCIFERASE-LIKE MONOOXYGENASE"/>
    <property type="match status" value="1"/>
</dbReference>
<gene>
    <name evidence="3" type="ORF">ACFPL4_36140</name>
</gene>
<name>A0ABV9VNJ5_STRAZ</name>
<dbReference type="Proteomes" id="UP001595908">
    <property type="component" value="Unassembled WGS sequence"/>
</dbReference>
<comment type="similarity">
    <text evidence="1">To bacterial alkanal monooxygenase alpha and beta chains.</text>
</comment>
<dbReference type="NCBIfam" id="TIGR03558">
    <property type="entry name" value="oxido_grp_1"/>
    <property type="match status" value="1"/>
</dbReference>
<evidence type="ECO:0000259" key="2">
    <source>
        <dbReference type="Pfam" id="PF00296"/>
    </source>
</evidence>
<dbReference type="PANTHER" id="PTHR30137:SF6">
    <property type="entry name" value="LUCIFERASE-LIKE MONOOXYGENASE"/>
    <property type="match status" value="1"/>
</dbReference>
<protein>
    <submittedName>
        <fullName evidence="3">LLM class flavin-dependent oxidoreductase</fullName>
        <ecNumber evidence="3">1.-.-.-</ecNumber>
    </submittedName>
</protein>
<reference evidence="4" key="1">
    <citation type="journal article" date="2019" name="Int. J. Syst. Evol. Microbiol.">
        <title>The Global Catalogue of Microorganisms (GCM) 10K type strain sequencing project: providing services to taxonomists for standard genome sequencing and annotation.</title>
        <authorList>
            <consortium name="The Broad Institute Genomics Platform"/>
            <consortium name="The Broad Institute Genome Sequencing Center for Infectious Disease"/>
            <person name="Wu L."/>
            <person name="Ma J."/>
        </authorList>
    </citation>
    <scope>NUCLEOTIDE SEQUENCE [LARGE SCALE GENOMIC DNA]</scope>
    <source>
        <strain evidence="4">ICMP 257</strain>
    </source>
</reference>
<sequence length="354" mass="37510">MNDTAGFRLSVLDTVPVWNGVPAARSLRDLLELAPAVEALGYHRYWLAEHHNMPAFGTSTPPVLIGQLAGVTSTLRVGSGGVMLPNHVPYVVAEQFATLDVFHPGRIDLGIGRAPGGEPATARALRRTGDAAHEGAFGEQLAELIGYLTPSGTDARPPVAVCPPPERPLPVWLLGTSASSASLAARLGLPYAFAHHLNPSGTEAAVARYREEFRPSARLERPYVAVSAQVVVADTDQEAEYQAGPIKVAHVEGRVNPLTLFRTPDQAAEYKLTEGQQQFLDNHFAPQIVGGAETARRRLADFRARTGADELLATAPVFGLEARVRTFRLLAEAVDQPAAAAAGALSPASSASSS</sequence>
<dbReference type="GO" id="GO:0016491">
    <property type="term" value="F:oxidoreductase activity"/>
    <property type="evidence" value="ECO:0007669"/>
    <property type="project" value="UniProtKB-KW"/>
</dbReference>
<proteinExistence type="predicted"/>
<dbReference type="SUPFAM" id="SSF51679">
    <property type="entry name" value="Bacterial luciferase-like"/>
    <property type="match status" value="1"/>
</dbReference>
<dbReference type="EC" id="1.-.-.-" evidence="3"/>
<dbReference type="EMBL" id="JBHSJE010000023">
    <property type="protein sequence ID" value="MFC4983685.1"/>
    <property type="molecule type" value="Genomic_DNA"/>
</dbReference>
<organism evidence="3 4">
    <name type="scientific">Streptomyces atroolivaceus</name>
    <dbReference type="NCBI Taxonomy" id="66869"/>
    <lineage>
        <taxon>Bacteria</taxon>
        <taxon>Bacillati</taxon>
        <taxon>Actinomycetota</taxon>
        <taxon>Actinomycetes</taxon>
        <taxon>Kitasatosporales</taxon>
        <taxon>Streptomycetaceae</taxon>
        <taxon>Streptomyces</taxon>
    </lineage>
</organism>
<dbReference type="Gene3D" id="3.20.20.30">
    <property type="entry name" value="Luciferase-like domain"/>
    <property type="match status" value="1"/>
</dbReference>
<dbReference type="InterPro" id="IPR011251">
    <property type="entry name" value="Luciferase-like_dom"/>
</dbReference>
<accession>A0ABV9VNJ5</accession>
<evidence type="ECO:0000313" key="4">
    <source>
        <dbReference type="Proteomes" id="UP001595908"/>
    </source>
</evidence>
<dbReference type="CDD" id="cd00347">
    <property type="entry name" value="Flavin_utilizing_monoxygenases"/>
    <property type="match status" value="1"/>
</dbReference>
<evidence type="ECO:0000256" key="1">
    <source>
        <dbReference type="ARBA" id="ARBA00007789"/>
    </source>
</evidence>
<dbReference type="RefSeq" id="WP_033305889.1">
    <property type="nucleotide sequence ID" value="NZ_JBHSJE010000023.1"/>
</dbReference>
<evidence type="ECO:0000313" key="3">
    <source>
        <dbReference type="EMBL" id="MFC4983685.1"/>
    </source>
</evidence>
<dbReference type="InterPro" id="IPR050766">
    <property type="entry name" value="Bact_Lucif_Oxidored"/>
</dbReference>
<dbReference type="InterPro" id="IPR036661">
    <property type="entry name" value="Luciferase-like_sf"/>
</dbReference>
<keyword evidence="3" id="KW-0560">Oxidoreductase</keyword>
<comment type="caution">
    <text evidence="3">The sequence shown here is derived from an EMBL/GenBank/DDBJ whole genome shotgun (WGS) entry which is preliminary data.</text>
</comment>
<dbReference type="Pfam" id="PF00296">
    <property type="entry name" value="Bac_luciferase"/>
    <property type="match status" value="1"/>
</dbReference>